<feature type="non-terminal residue" evidence="2">
    <location>
        <position position="1"/>
    </location>
</feature>
<keyword evidence="1" id="KW-1133">Transmembrane helix</keyword>
<accession>A0ABN7VXX3</accession>
<reference evidence="2 3" key="1">
    <citation type="submission" date="2021-06" db="EMBL/GenBank/DDBJ databases">
        <authorList>
            <person name="Kallberg Y."/>
            <person name="Tangrot J."/>
            <person name="Rosling A."/>
        </authorList>
    </citation>
    <scope>NUCLEOTIDE SEQUENCE [LARGE SCALE GENOMIC DNA]</scope>
    <source>
        <strain evidence="2 3">120-4 pot B 10/14</strain>
    </source>
</reference>
<keyword evidence="1" id="KW-0472">Membrane</keyword>
<evidence type="ECO:0000313" key="2">
    <source>
        <dbReference type="EMBL" id="CAG8804656.1"/>
    </source>
</evidence>
<keyword evidence="3" id="KW-1185">Reference proteome</keyword>
<protein>
    <submittedName>
        <fullName evidence="2">13023_t:CDS:1</fullName>
    </submittedName>
</protein>
<dbReference type="Proteomes" id="UP000789901">
    <property type="component" value="Unassembled WGS sequence"/>
</dbReference>
<evidence type="ECO:0000313" key="3">
    <source>
        <dbReference type="Proteomes" id="UP000789901"/>
    </source>
</evidence>
<feature type="transmembrane region" description="Helical" evidence="1">
    <location>
        <begin position="170"/>
        <end position="191"/>
    </location>
</feature>
<organism evidence="2 3">
    <name type="scientific">Gigaspora margarita</name>
    <dbReference type="NCBI Taxonomy" id="4874"/>
    <lineage>
        <taxon>Eukaryota</taxon>
        <taxon>Fungi</taxon>
        <taxon>Fungi incertae sedis</taxon>
        <taxon>Mucoromycota</taxon>
        <taxon>Glomeromycotina</taxon>
        <taxon>Glomeromycetes</taxon>
        <taxon>Diversisporales</taxon>
        <taxon>Gigasporaceae</taxon>
        <taxon>Gigaspora</taxon>
    </lineage>
</organism>
<dbReference type="EMBL" id="CAJVQB010024674">
    <property type="protein sequence ID" value="CAG8804656.1"/>
    <property type="molecule type" value="Genomic_DNA"/>
</dbReference>
<name>A0ABN7VXX3_GIGMA</name>
<keyword evidence="1" id="KW-0812">Transmembrane</keyword>
<feature type="transmembrane region" description="Helical" evidence="1">
    <location>
        <begin position="197"/>
        <end position="214"/>
    </location>
</feature>
<comment type="caution">
    <text evidence="2">The sequence shown here is derived from an EMBL/GenBank/DDBJ whole genome shotgun (WGS) entry which is preliminary data.</text>
</comment>
<evidence type="ECO:0000256" key="1">
    <source>
        <dbReference type="SAM" id="Phobius"/>
    </source>
</evidence>
<proteinExistence type="predicted"/>
<sequence length="215" mass="24286">TKALKLQRLLKAQVLARKRLYDGTDIAVSILNNADNDNNISTPGIPRSLNPNAEHLHCHTSLQVLNIIQNTNIPTIVIQEKMVIIRILFVEFNDDNDNNISTPVLNIIQNTNIPTIVIQEKMVIIRILFVELDDSQSHSDSNKSQNEKSDSIIFDTPSDRFKALPLSNKVRLLIAYVCNTGSLLIEIAVILYDFIELLLTVMFLIKLFFEFCIAG</sequence>
<gene>
    <name evidence="2" type="ORF">GMARGA_LOCUS23912</name>
</gene>